<name>A0ACD1G2W1_9EURO</name>
<evidence type="ECO:0000313" key="1">
    <source>
        <dbReference type="EMBL" id="RAH43584.1"/>
    </source>
</evidence>
<dbReference type="Proteomes" id="UP000249057">
    <property type="component" value="Unassembled WGS sequence"/>
</dbReference>
<sequence length="142" mass="15818">MSSLVASLHEIVATSSSKYSNPQAELGGFYLHGYYGDDYYPVKSLLHKGSHLLRRPYTRSTNDTPSKAPPPRHTSRRLPQAPDHPSNPSPRTSPAPPDHPALCAMANPQRPSAGFCPCPPQIVPLNLRRYWRPEATVRPRRT</sequence>
<protein>
    <submittedName>
        <fullName evidence="1">Uncharacterized protein</fullName>
    </submittedName>
</protein>
<accession>A0ACD1G2W1</accession>
<evidence type="ECO:0000313" key="2">
    <source>
        <dbReference type="Proteomes" id="UP000249057"/>
    </source>
</evidence>
<proteinExistence type="predicted"/>
<reference evidence="1" key="1">
    <citation type="submission" date="2018-02" db="EMBL/GenBank/DDBJ databases">
        <title>The genomes of Aspergillus section Nigri reveals drivers in fungal speciation.</title>
        <authorList>
            <consortium name="DOE Joint Genome Institute"/>
            <person name="Vesth T.C."/>
            <person name="Nybo J."/>
            <person name="Theobald S."/>
            <person name="Brandl J."/>
            <person name="Frisvad J.C."/>
            <person name="Nielsen K.F."/>
            <person name="Lyhne E.K."/>
            <person name="Kogle M.E."/>
            <person name="Kuo A."/>
            <person name="Riley R."/>
            <person name="Clum A."/>
            <person name="Nolan M."/>
            <person name="Lipzen A."/>
            <person name="Salamov A."/>
            <person name="Henrissat B."/>
            <person name="Wiebenga A."/>
            <person name="De vries R.P."/>
            <person name="Grigoriev I.V."/>
            <person name="Mortensen U.H."/>
            <person name="Andersen M.R."/>
            <person name="Baker S.E."/>
        </authorList>
    </citation>
    <scope>NUCLEOTIDE SEQUENCE</scope>
    <source>
        <strain evidence="1">CBS 621.78</strain>
    </source>
</reference>
<dbReference type="EMBL" id="KZ825361">
    <property type="protein sequence ID" value="RAH43584.1"/>
    <property type="molecule type" value="Genomic_DNA"/>
</dbReference>
<gene>
    <name evidence="1" type="ORF">BO95DRAFT_444964</name>
</gene>
<organism evidence="1 2">
    <name type="scientific">Aspergillus brunneoviolaceus CBS 621.78</name>
    <dbReference type="NCBI Taxonomy" id="1450534"/>
    <lineage>
        <taxon>Eukaryota</taxon>
        <taxon>Fungi</taxon>
        <taxon>Dikarya</taxon>
        <taxon>Ascomycota</taxon>
        <taxon>Pezizomycotina</taxon>
        <taxon>Eurotiomycetes</taxon>
        <taxon>Eurotiomycetidae</taxon>
        <taxon>Eurotiales</taxon>
        <taxon>Aspergillaceae</taxon>
        <taxon>Aspergillus</taxon>
        <taxon>Aspergillus subgen. Circumdati</taxon>
    </lineage>
</organism>
<keyword evidence="2" id="KW-1185">Reference proteome</keyword>